<gene>
    <name evidence="7" type="ORF">CC86DRAFT_373184</name>
</gene>
<keyword evidence="3" id="KW-0687">Ribonucleoprotein</keyword>
<name>A0A6A6ZNJ3_9PLEO</name>
<feature type="coiled-coil region" evidence="5">
    <location>
        <begin position="462"/>
        <end position="494"/>
    </location>
</feature>
<dbReference type="GO" id="GO:1990904">
    <property type="term" value="C:ribonucleoprotein complex"/>
    <property type="evidence" value="ECO:0007669"/>
    <property type="project" value="UniProtKB-KW"/>
</dbReference>
<evidence type="ECO:0000256" key="5">
    <source>
        <dbReference type="SAM" id="Coils"/>
    </source>
</evidence>
<dbReference type="AlphaFoldDB" id="A0A6A6ZNJ3"/>
<dbReference type="SUPFAM" id="SSF52166">
    <property type="entry name" value="Ribosomal protein L4"/>
    <property type="match status" value="1"/>
</dbReference>
<evidence type="ECO:0000256" key="3">
    <source>
        <dbReference type="ARBA" id="ARBA00023274"/>
    </source>
</evidence>
<accession>A0A6A6ZNJ3</accession>
<keyword evidence="8" id="KW-1185">Reference proteome</keyword>
<feature type="compositionally biased region" description="Acidic residues" evidence="6">
    <location>
        <begin position="582"/>
        <end position="592"/>
    </location>
</feature>
<evidence type="ECO:0000256" key="4">
    <source>
        <dbReference type="ARBA" id="ARBA00040565"/>
    </source>
</evidence>
<dbReference type="Pfam" id="PF00573">
    <property type="entry name" value="Ribosomal_L4"/>
    <property type="match status" value="1"/>
</dbReference>
<dbReference type="GO" id="GO:0003735">
    <property type="term" value="F:structural constituent of ribosome"/>
    <property type="evidence" value="ECO:0007669"/>
    <property type="project" value="InterPro"/>
</dbReference>
<evidence type="ECO:0000313" key="7">
    <source>
        <dbReference type="EMBL" id="KAF2821954.1"/>
    </source>
</evidence>
<feature type="region of interest" description="Disordered" evidence="6">
    <location>
        <begin position="122"/>
        <end position="159"/>
    </location>
</feature>
<keyword evidence="5" id="KW-0175">Coiled coil</keyword>
<dbReference type="EMBL" id="MU006235">
    <property type="protein sequence ID" value="KAF2821954.1"/>
    <property type="molecule type" value="Genomic_DNA"/>
</dbReference>
<evidence type="ECO:0000256" key="6">
    <source>
        <dbReference type="SAM" id="MobiDB-lite"/>
    </source>
</evidence>
<dbReference type="PANTHER" id="PTHR10746">
    <property type="entry name" value="50S RIBOSOMAL PROTEIN L4"/>
    <property type="match status" value="1"/>
</dbReference>
<sequence>MASTTISAPVRGVTHQLSRLSIRQQAGSTRCNKCLSTPFARSITTSTSSKASVTPITTSAGDYVPVVPFEDQTVLATIHQFPSLEPLRFQTYPANHLYLPTRRDILHRAVIYEGDMTRLGTASTKSRHEVHGSRRKIRPQKGSGRARLGDKKSPMLRGGGVAFGPRPRDFATELPAKVYDLAWRTALSYRFRKGELVIVDNAMEIESPSPQLLGDIFKHHEKLRGRGRSLLVTLDERPLLEEALIRMDRGGQALTWEEVDVKNLLELSRVIIERDALRNILLSHQQDITHTRLTPWHKSLIKSNPPSDLESIIGWAEFRDLQVFDRDAAFETQEAIREGRDPKSKDTERQEKTTARASAYESVASKRYELASTLPKSSPQHTDLTISVYNLTAESKALHFQVKTGMPWSEYALPEKRLRGVRNDQEFNYLVKYREKTSNNFPSLQGIDYQIVLKTNLATDAAQTSRTEAEELEVDIAELELQRYNIQLEAALLAAQTDEHYAEAQRLAGDEAMSELSILLAGHERSAMESLERQVLEQEVKMAEMKVRVLLAKKRYGKELDAASRAAEDWRERLDAARAADEVEEDDVDEEGGVVLEATGGEEAKREEKK</sequence>
<organism evidence="7 8">
    <name type="scientific">Ophiobolus disseminans</name>
    <dbReference type="NCBI Taxonomy" id="1469910"/>
    <lineage>
        <taxon>Eukaryota</taxon>
        <taxon>Fungi</taxon>
        <taxon>Dikarya</taxon>
        <taxon>Ascomycota</taxon>
        <taxon>Pezizomycotina</taxon>
        <taxon>Dothideomycetes</taxon>
        <taxon>Pleosporomycetidae</taxon>
        <taxon>Pleosporales</taxon>
        <taxon>Pleosporineae</taxon>
        <taxon>Phaeosphaeriaceae</taxon>
        <taxon>Ophiobolus</taxon>
    </lineage>
</organism>
<evidence type="ECO:0000313" key="8">
    <source>
        <dbReference type="Proteomes" id="UP000799424"/>
    </source>
</evidence>
<reference evidence="7" key="1">
    <citation type="journal article" date="2020" name="Stud. Mycol.">
        <title>101 Dothideomycetes genomes: a test case for predicting lifestyles and emergence of pathogens.</title>
        <authorList>
            <person name="Haridas S."/>
            <person name="Albert R."/>
            <person name="Binder M."/>
            <person name="Bloem J."/>
            <person name="Labutti K."/>
            <person name="Salamov A."/>
            <person name="Andreopoulos B."/>
            <person name="Baker S."/>
            <person name="Barry K."/>
            <person name="Bills G."/>
            <person name="Bluhm B."/>
            <person name="Cannon C."/>
            <person name="Castanera R."/>
            <person name="Culley D."/>
            <person name="Daum C."/>
            <person name="Ezra D."/>
            <person name="Gonzalez J."/>
            <person name="Henrissat B."/>
            <person name="Kuo A."/>
            <person name="Liang C."/>
            <person name="Lipzen A."/>
            <person name="Lutzoni F."/>
            <person name="Magnuson J."/>
            <person name="Mondo S."/>
            <person name="Nolan M."/>
            <person name="Ohm R."/>
            <person name="Pangilinan J."/>
            <person name="Park H.-J."/>
            <person name="Ramirez L."/>
            <person name="Alfaro M."/>
            <person name="Sun H."/>
            <person name="Tritt A."/>
            <person name="Yoshinaga Y."/>
            <person name="Zwiers L.-H."/>
            <person name="Turgeon B."/>
            <person name="Goodwin S."/>
            <person name="Spatafora J."/>
            <person name="Crous P."/>
            <person name="Grigoriev I."/>
        </authorList>
    </citation>
    <scope>NUCLEOTIDE SEQUENCE</scope>
    <source>
        <strain evidence="7">CBS 113818</strain>
    </source>
</reference>
<dbReference type="GO" id="GO:0006412">
    <property type="term" value="P:translation"/>
    <property type="evidence" value="ECO:0007669"/>
    <property type="project" value="InterPro"/>
</dbReference>
<dbReference type="FunFam" id="3.40.1370.10:FF:000016">
    <property type="entry name" value="60S ribosomal protein L4, mitochondrial"/>
    <property type="match status" value="1"/>
</dbReference>
<feature type="region of interest" description="Disordered" evidence="6">
    <location>
        <begin position="577"/>
        <end position="610"/>
    </location>
</feature>
<feature type="region of interest" description="Disordered" evidence="6">
    <location>
        <begin position="337"/>
        <end position="358"/>
    </location>
</feature>
<dbReference type="PANTHER" id="PTHR10746:SF6">
    <property type="entry name" value="LARGE RIBOSOMAL SUBUNIT PROTEIN UL4M"/>
    <property type="match status" value="1"/>
</dbReference>
<dbReference type="InterPro" id="IPR023574">
    <property type="entry name" value="Ribosomal_uL4_dom_sf"/>
</dbReference>
<protein>
    <recommendedName>
        <fullName evidence="4">Large ribosomal subunit protein uL4m</fullName>
    </recommendedName>
</protein>
<evidence type="ECO:0000256" key="1">
    <source>
        <dbReference type="ARBA" id="ARBA00010528"/>
    </source>
</evidence>
<dbReference type="Proteomes" id="UP000799424">
    <property type="component" value="Unassembled WGS sequence"/>
</dbReference>
<dbReference type="InterPro" id="IPR013005">
    <property type="entry name" value="Ribosomal_uL4-like"/>
</dbReference>
<dbReference type="Gene3D" id="3.40.1370.10">
    <property type="match status" value="1"/>
</dbReference>
<comment type="similarity">
    <text evidence="1">Belongs to the universal ribosomal protein uL4 family.</text>
</comment>
<feature type="compositionally biased region" description="Basic and acidic residues" evidence="6">
    <location>
        <begin position="337"/>
        <end position="354"/>
    </location>
</feature>
<evidence type="ECO:0000256" key="2">
    <source>
        <dbReference type="ARBA" id="ARBA00022980"/>
    </source>
</evidence>
<keyword evidence="2 7" id="KW-0689">Ribosomal protein</keyword>
<proteinExistence type="inferred from homology"/>
<dbReference type="GO" id="GO:0005840">
    <property type="term" value="C:ribosome"/>
    <property type="evidence" value="ECO:0007669"/>
    <property type="project" value="UniProtKB-KW"/>
</dbReference>
<dbReference type="InterPro" id="IPR002136">
    <property type="entry name" value="Ribosomal_uL4"/>
</dbReference>
<dbReference type="NCBIfam" id="TIGR03953">
    <property type="entry name" value="rplD_bact"/>
    <property type="match status" value="1"/>
</dbReference>
<dbReference type="OrthoDB" id="275876at2759"/>